<dbReference type="Proteomes" id="UP001064489">
    <property type="component" value="Chromosome 7"/>
</dbReference>
<reference evidence="1" key="2">
    <citation type="submission" date="2023-02" db="EMBL/GenBank/DDBJ databases">
        <authorList>
            <person name="Swenson N.G."/>
            <person name="Wegrzyn J.L."/>
            <person name="Mcevoy S.L."/>
        </authorList>
    </citation>
    <scope>NUCLEOTIDE SEQUENCE</scope>
    <source>
        <strain evidence="1">91603</strain>
        <tissue evidence="1">Leaf</tissue>
    </source>
</reference>
<sequence>MTRLVTALTNVHDVAPTYWQPRTTCPSGFPPDSIHNVAVTDWKDSVALIFLSLALFLSRVLEGIQSQETWG</sequence>
<name>A0AAD5ILJ5_ACENE</name>
<keyword evidence="2" id="KW-1185">Reference proteome</keyword>
<dbReference type="EMBL" id="JAJSOW010000104">
    <property type="protein sequence ID" value="KAI9168968.1"/>
    <property type="molecule type" value="Genomic_DNA"/>
</dbReference>
<comment type="caution">
    <text evidence="1">The sequence shown here is derived from an EMBL/GenBank/DDBJ whole genome shotgun (WGS) entry which is preliminary data.</text>
</comment>
<evidence type="ECO:0000313" key="1">
    <source>
        <dbReference type="EMBL" id="KAI9168968.1"/>
    </source>
</evidence>
<dbReference type="AlphaFoldDB" id="A0AAD5ILJ5"/>
<protein>
    <submittedName>
        <fullName evidence="1">Uncharacterized protein</fullName>
    </submittedName>
</protein>
<accession>A0AAD5ILJ5</accession>
<organism evidence="1 2">
    <name type="scientific">Acer negundo</name>
    <name type="common">Box elder</name>
    <dbReference type="NCBI Taxonomy" id="4023"/>
    <lineage>
        <taxon>Eukaryota</taxon>
        <taxon>Viridiplantae</taxon>
        <taxon>Streptophyta</taxon>
        <taxon>Embryophyta</taxon>
        <taxon>Tracheophyta</taxon>
        <taxon>Spermatophyta</taxon>
        <taxon>Magnoliopsida</taxon>
        <taxon>eudicotyledons</taxon>
        <taxon>Gunneridae</taxon>
        <taxon>Pentapetalae</taxon>
        <taxon>rosids</taxon>
        <taxon>malvids</taxon>
        <taxon>Sapindales</taxon>
        <taxon>Sapindaceae</taxon>
        <taxon>Hippocastanoideae</taxon>
        <taxon>Acereae</taxon>
        <taxon>Acer</taxon>
    </lineage>
</organism>
<proteinExistence type="predicted"/>
<evidence type="ECO:0000313" key="2">
    <source>
        <dbReference type="Proteomes" id="UP001064489"/>
    </source>
</evidence>
<reference evidence="1" key="1">
    <citation type="journal article" date="2022" name="Plant J.">
        <title>Strategies of tolerance reflected in two North American maple genomes.</title>
        <authorList>
            <person name="McEvoy S.L."/>
            <person name="Sezen U.U."/>
            <person name="Trouern-Trend A."/>
            <person name="McMahon S.M."/>
            <person name="Schaberg P.G."/>
            <person name="Yang J."/>
            <person name="Wegrzyn J.L."/>
            <person name="Swenson N.G."/>
        </authorList>
    </citation>
    <scope>NUCLEOTIDE SEQUENCE</scope>
    <source>
        <strain evidence="1">91603</strain>
    </source>
</reference>
<gene>
    <name evidence="1" type="ORF">LWI28_004637</name>
</gene>